<dbReference type="GO" id="GO:0005524">
    <property type="term" value="F:ATP binding"/>
    <property type="evidence" value="ECO:0007669"/>
    <property type="project" value="UniProtKB-KW"/>
</dbReference>
<dbReference type="GO" id="GO:0140662">
    <property type="term" value="F:ATP-dependent protein folding chaperone"/>
    <property type="evidence" value="ECO:0007669"/>
    <property type="project" value="InterPro"/>
</dbReference>
<dbReference type="InterPro" id="IPR013126">
    <property type="entry name" value="Hsp_70_fam"/>
</dbReference>
<gene>
    <name evidence="4" type="ORF">GA0070616_3218</name>
</gene>
<organism evidence="4 5">
    <name type="scientific">Micromonospora nigra</name>
    <dbReference type="NCBI Taxonomy" id="145857"/>
    <lineage>
        <taxon>Bacteria</taxon>
        <taxon>Bacillati</taxon>
        <taxon>Actinomycetota</taxon>
        <taxon>Actinomycetes</taxon>
        <taxon>Micromonosporales</taxon>
        <taxon>Micromonosporaceae</taxon>
        <taxon>Micromonospora</taxon>
    </lineage>
</organism>
<dbReference type="Pfam" id="PF00012">
    <property type="entry name" value="HSP70"/>
    <property type="match status" value="1"/>
</dbReference>
<accession>A0A1C6S922</accession>
<keyword evidence="1" id="KW-0547">Nucleotide-binding</keyword>
<protein>
    <submittedName>
        <fullName evidence="4">Hsp70 protein</fullName>
    </submittedName>
</protein>
<evidence type="ECO:0000256" key="1">
    <source>
        <dbReference type="ARBA" id="ARBA00022741"/>
    </source>
</evidence>
<dbReference type="AlphaFoldDB" id="A0A1C6S922"/>
<dbReference type="InterPro" id="IPR043129">
    <property type="entry name" value="ATPase_NBD"/>
</dbReference>
<dbReference type="PANTHER" id="PTHR42749">
    <property type="entry name" value="CELL SHAPE-DETERMINING PROTEIN MREB"/>
    <property type="match status" value="1"/>
</dbReference>
<keyword evidence="5" id="KW-1185">Reference proteome</keyword>
<dbReference type="EMBL" id="FMHT01000003">
    <property type="protein sequence ID" value="SCL25997.1"/>
    <property type="molecule type" value="Genomic_DNA"/>
</dbReference>
<dbReference type="OrthoDB" id="3285153at2"/>
<dbReference type="PANTHER" id="PTHR42749:SF1">
    <property type="entry name" value="CELL SHAPE-DETERMINING PROTEIN MREB"/>
    <property type="match status" value="1"/>
</dbReference>
<proteinExistence type="predicted"/>
<evidence type="ECO:0000313" key="4">
    <source>
        <dbReference type="EMBL" id="SCL25997.1"/>
    </source>
</evidence>
<dbReference type="Proteomes" id="UP000199699">
    <property type="component" value="Unassembled WGS sequence"/>
</dbReference>
<name>A0A1C6S922_9ACTN</name>
<dbReference type="SUPFAM" id="SSF53067">
    <property type="entry name" value="Actin-like ATPase domain"/>
    <property type="match status" value="2"/>
</dbReference>
<sequence length="622" mass="63369">MRSGKARLAVDCGTATTSAVVAWSDGSWSPVLFDGEVSLPSAVLVGDGGEVLTGHAAWQGAVARPGGLVPAPRRSAEQRVSVAGVEVEATDLVAATVRRVVVEAQRQVGVPVEDVRLVVPAGWGPRRRTWWRHVAHRAGLPQSRLVEAPVAVAEHLLAGGVRLPVGSVLVVCDLGGGAEVSVLGRGEAGFEVLATLADPLAGGMAVDEALTAAVAGDGTLTGPEDVDGGRWALAASVETAKRALSSHAAVSVAVPSGPAVVLNAQVLEQAARPVLQRAARLTVEAIAAAEVDAGSLAGVYCVGGAARMPLVAAVFAEEAGIDVVVVDDPLLAAVRGAAEAGTGAPTGEPVVAEVAVPPLRRAVAMAVPGFASLLLVSHMLLTPTWHGGILRPVAALNWGELAMASVFALVACLGAGTVLGSALAARDGNSVSLSPGVQVATGILTAAWLGVAVAGMYAVVGSQYIGTELGPFLRWSLLPVAPILLVAGGLALIAVLRWRTPRGGWSDFLAFPTSSVVTATAGMLLIQWSLTADRWPDMLVWIDLGGRVGGLLLGIGVITALVSRLALRLVLGAPLAIICAALVSSRTAGILAVIYAIAVTVWWLKQLWTRIIHPRPLSAPTP</sequence>
<evidence type="ECO:0000256" key="2">
    <source>
        <dbReference type="ARBA" id="ARBA00022840"/>
    </source>
</evidence>
<keyword evidence="2" id="KW-0067">ATP-binding</keyword>
<dbReference type="STRING" id="145857.GA0070616_3218"/>
<keyword evidence="3" id="KW-0143">Chaperone</keyword>
<evidence type="ECO:0000256" key="3">
    <source>
        <dbReference type="ARBA" id="ARBA00023186"/>
    </source>
</evidence>
<reference evidence="4 5" key="1">
    <citation type="submission" date="2016-06" db="EMBL/GenBank/DDBJ databases">
        <authorList>
            <person name="Kjaerup R.B."/>
            <person name="Dalgaard T.S."/>
            <person name="Juul-Madsen H.R."/>
        </authorList>
    </citation>
    <scope>NUCLEOTIDE SEQUENCE [LARGE SCALE GENOMIC DNA]</scope>
    <source>
        <strain evidence="4 5">DSM 43818</strain>
    </source>
</reference>
<evidence type="ECO:0000313" key="5">
    <source>
        <dbReference type="Proteomes" id="UP000199699"/>
    </source>
</evidence>
<dbReference type="Gene3D" id="3.90.640.10">
    <property type="entry name" value="Actin, Chain A, domain 4"/>
    <property type="match status" value="1"/>
</dbReference>
<dbReference type="Gene3D" id="3.30.420.40">
    <property type="match status" value="2"/>
</dbReference>